<dbReference type="Gene3D" id="3.90.180.10">
    <property type="entry name" value="Medium-chain alcohol dehydrogenases, catalytic domain"/>
    <property type="match status" value="1"/>
</dbReference>
<evidence type="ECO:0000256" key="1">
    <source>
        <dbReference type="ARBA" id="ARBA00022723"/>
    </source>
</evidence>
<keyword evidence="2" id="KW-0862">Zinc</keyword>
<keyword evidence="1" id="KW-0479">Metal-binding</keyword>
<sequence>MKSIGLYGKKDMVVERREVDIAEPGFNDAVVKVHACGVCGTDMNFLKQWSDDAMPLGHEIAAEVVAVGDGVSHVQPGDHVIVEDCAMCGLCDKCKGGRPDLCVSFYDLGGQSGMGQYMRVRCNNLVKYEGLSPVAACLTEPLAVSLSSVLQADVPLGGSVLVIGCGPLGLMSAKVAKLQGAGFVAATQINTNSTLGKARTALAEKMGIDQVIDAAQEDVEAVIKQRFPDGVDRVIVSAPPESMHDALKAIAYGGIITFYGLHFGDRSRIEIDINHLIFRKITLRPVFAEPAINFSVSLDLLKRGLIPAKDLVTHQVAPAEAEKVFHAIADRTEPIIKAVVLPIGMNVG</sequence>
<dbReference type="PANTHER" id="PTHR43401:SF2">
    <property type="entry name" value="L-THREONINE 3-DEHYDROGENASE"/>
    <property type="match status" value="1"/>
</dbReference>
<evidence type="ECO:0000256" key="3">
    <source>
        <dbReference type="ARBA" id="ARBA00023002"/>
    </source>
</evidence>
<feature type="domain" description="Enoyl reductase (ER)" evidence="4">
    <location>
        <begin position="8"/>
        <end position="340"/>
    </location>
</feature>
<evidence type="ECO:0000259" key="4">
    <source>
        <dbReference type="SMART" id="SM00829"/>
    </source>
</evidence>
<dbReference type="InterPro" id="IPR036291">
    <property type="entry name" value="NAD(P)-bd_dom_sf"/>
</dbReference>
<dbReference type="Pfam" id="PF08240">
    <property type="entry name" value="ADH_N"/>
    <property type="match status" value="1"/>
</dbReference>
<name>A0ABV4U3T9_9BACT</name>
<dbReference type="SMART" id="SM00829">
    <property type="entry name" value="PKS_ER"/>
    <property type="match status" value="1"/>
</dbReference>
<evidence type="ECO:0000256" key="2">
    <source>
        <dbReference type="ARBA" id="ARBA00022833"/>
    </source>
</evidence>
<evidence type="ECO:0000313" key="6">
    <source>
        <dbReference type="Proteomes" id="UP001575105"/>
    </source>
</evidence>
<protein>
    <submittedName>
        <fullName evidence="5">Zinc-binding dehydrogenase</fullName>
    </submittedName>
</protein>
<keyword evidence="3" id="KW-0560">Oxidoreductase</keyword>
<reference evidence="5 6" key="1">
    <citation type="submission" date="2024-08" db="EMBL/GenBank/DDBJ databases">
        <title>Whole-genome sequencing of halo(alkali)philic microorganisms from hypersaline lakes.</title>
        <authorList>
            <person name="Sorokin D.Y."/>
            <person name="Merkel A.Y."/>
            <person name="Messina E."/>
            <person name="Yakimov M."/>
        </authorList>
    </citation>
    <scope>NUCLEOTIDE SEQUENCE [LARGE SCALE GENOMIC DNA]</scope>
    <source>
        <strain evidence="5 6">AB-hyl4</strain>
    </source>
</reference>
<proteinExistence type="predicted"/>
<dbReference type="Pfam" id="PF00107">
    <property type="entry name" value="ADH_zinc_N"/>
    <property type="match status" value="1"/>
</dbReference>
<dbReference type="Gene3D" id="3.40.50.720">
    <property type="entry name" value="NAD(P)-binding Rossmann-like Domain"/>
    <property type="match status" value="1"/>
</dbReference>
<dbReference type="EMBL" id="JBGUBD010000002">
    <property type="protein sequence ID" value="MFA9477431.1"/>
    <property type="molecule type" value="Genomic_DNA"/>
</dbReference>
<dbReference type="InterPro" id="IPR020843">
    <property type="entry name" value="ER"/>
</dbReference>
<dbReference type="InterPro" id="IPR050129">
    <property type="entry name" value="Zn_alcohol_dh"/>
</dbReference>
<keyword evidence="6" id="KW-1185">Reference proteome</keyword>
<dbReference type="Proteomes" id="UP001575105">
    <property type="component" value="Unassembled WGS sequence"/>
</dbReference>
<dbReference type="InterPro" id="IPR013154">
    <property type="entry name" value="ADH-like_N"/>
</dbReference>
<evidence type="ECO:0000313" key="5">
    <source>
        <dbReference type="EMBL" id="MFA9477431.1"/>
    </source>
</evidence>
<dbReference type="RefSeq" id="WP_425344356.1">
    <property type="nucleotide sequence ID" value="NZ_JBGUBD010000002.1"/>
</dbReference>
<comment type="caution">
    <text evidence="5">The sequence shown here is derived from an EMBL/GenBank/DDBJ whole genome shotgun (WGS) entry which is preliminary data.</text>
</comment>
<dbReference type="SUPFAM" id="SSF51735">
    <property type="entry name" value="NAD(P)-binding Rossmann-fold domains"/>
    <property type="match status" value="1"/>
</dbReference>
<dbReference type="PANTHER" id="PTHR43401">
    <property type="entry name" value="L-THREONINE 3-DEHYDROGENASE"/>
    <property type="match status" value="1"/>
</dbReference>
<organism evidence="5 6">
    <name type="scientific">Natronomicrosphaera hydrolytica</name>
    <dbReference type="NCBI Taxonomy" id="3242702"/>
    <lineage>
        <taxon>Bacteria</taxon>
        <taxon>Pseudomonadati</taxon>
        <taxon>Planctomycetota</taxon>
        <taxon>Phycisphaerae</taxon>
        <taxon>Phycisphaerales</taxon>
        <taxon>Phycisphaeraceae</taxon>
        <taxon>Natronomicrosphaera</taxon>
    </lineage>
</organism>
<dbReference type="InterPro" id="IPR013149">
    <property type="entry name" value="ADH-like_C"/>
</dbReference>
<gene>
    <name evidence="5" type="ORF">ACERK3_03890</name>
</gene>
<dbReference type="SUPFAM" id="SSF50129">
    <property type="entry name" value="GroES-like"/>
    <property type="match status" value="1"/>
</dbReference>
<dbReference type="InterPro" id="IPR011032">
    <property type="entry name" value="GroES-like_sf"/>
</dbReference>
<accession>A0ABV4U3T9</accession>